<sequence length="210" mass="22802">MELPINLPKSLIHNAQLHNVNIREAVTEALERATRLHEIAGREVYDVHEQADADGECALAHESLEGDLRYAIARARALLVMAGLDPEDVCRSVDVTTCPMTGHVIVDANPAVLHDAVSVIEKELINHDLDRRVALAVIRSVGELWAATAAVEPQDLRAVRREVHRIADLSAVYGARDLSIVVNALAYALTSAVHVTVVEVVDNSGLPNLN</sequence>
<dbReference type="EMBL" id="QZEY01000027">
    <property type="protein sequence ID" value="RJL21089.1"/>
    <property type="molecule type" value="Genomic_DNA"/>
</dbReference>
<dbReference type="Proteomes" id="UP000265768">
    <property type="component" value="Unassembled WGS sequence"/>
</dbReference>
<comment type="caution">
    <text evidence="1">The sequence shown here is derived from an EMBL/GenBank/DDBJ whole genome shotgun (WGS) entry which is preliminary data.</text>
</comment>
<evidence type="ECO:0000313" key="1">
    <source>
        <dbReference type="EMBL" id="RJL21089.1"/>
    </source>
</evidence>
<dbReference type="RefSeq" id="WP_119931550.1">
    <property type="nucleotide sequence ID" value="NZ_QZEY01000027.1"/>
</dbReference>
<accession>A0A3A3ZZG5</accession>
<reference evidence="1 2" key="1">
    <citation type="submission" date="2018-09" db="EMBL/GenBank/DDBJ databases">
        <title>YIM 75507 draft genome.</title>
        <authorList>
            <person name="Tang S."/>
            <person name="Feng Y."/>
        </authorList>
    </citation>
    <scope>NUCLEOTIDE SEQUENCE [LARGE SCALE GENOMIC DNA]</scope>
    <source>
        <strain evidence="1 2">YIM 75507</strain>
    </source>
</reference>
<dbReference type="AlphaFoldDB" id="A0A3A3ZZG5"/>
<gene>
    <name evidence="1" type="ORF">D5H75_38405</name>
</gene>
<organism evidence="1 2">
    <name type="scientific">Bailinhaonella thermotolerans</name>
    <dbReference type="NCBI Taxonomy" id="1070861"/>
    <lineage>
        <taxon>Bacteria</taxon>
        <taxon>Bacillati</taxon>
        <taxon>Actinomycetota</taxon>
        <taxon>Actinomycetes</taxon>
        <taxon>Streptosporangiales</taxon>
        <taxon>Streptosporangiaceae</taxon>
        <taxon>Bailinhaonella</taxon>
    </lineage>
</organism>
<name>A0A3A3ZZG5_9ACTN</name>
<evidence type="ECO:0000313" key="2">
    <source>
        <dbReference type="Proteomes" id="UP000265768"/>
    </source>
</evidence>
<protein>
    <submittedName>
        <fullName evidence="1">Uncharacterized protein</fullName>
    </submittedName>
</protein>
<proteinExistence type="predicted"/>
<keyword evidence="2" id="KW-1185">Reference proteome</keyword>